<dbReference type="Proteomes" id="UP000321947">
    <property type="component" value="Unassembled WGS sequence"/>
</dbReference>
<gene>
    <name evidence="4" type="ORF">E5676_scaffold14G00720</name>
    <name evidence="3" type="ORF">E6C27_scaffold38G001080</name>
</gene>
<evidence type="ECO:0000313" key="3">
    <source>
        <dbReference type="EMBL" id="KAA0067059.1"/>
    </source>
</evidence>
<dbReference type="Gene3D" id="3.30.70.270">
    <property type="match status" value="3"/>
</dbReference>
<dbReference type="EMBL" id="SSTD01003480">
    <property type="protein sequence ID" value="TYK26296.1"/>
    <property type="molecule type" value="Genomic_DNA"/>
</dbReference>
<evidence type="ECO:0000313" key="6">
    <source>
        <dbReference type="Proteomes" id="UP000321947"/>
    </source>
</evidence>
<name>A0A5A7VP50_CUCMM</name>
<feature type="domain" description="Reverse transcriptase/retrotransposon-derived protein RNase H-like" evidence="2">
    <location>
        <begin position="393"/>
        <end position="432"/>
    </location>
</feature>
<sequence length="437" mass="49506">MCFVPALEVFRSLKSSLTSIEALQFFFSEAERADTVVTGTLLVLGHYALILFDSGSLHSFISSAFVLHARLEVEPLYHVLLVSTPSGESLLSTEKVKACQIEIVGHVIEEVAFNPPLMASFKFKGEGSRSLPKVISAMRASKLLSQGTWSILESVMDTKEVDVSLSSEPVVRDYPHVFPEELPGLPPHREIEFAIELEPGTVPISRALYRMAPTELKELKVQLQELLDKGFIRPSVSPWGALVLFVKKKDGSMCLCIDYRELNKVIVKNKYPLPRIDDMFDRYGHYEFIVLFFGLENTPAVFMDLMNRVFREFLDTFLIEFIDDILIYFKTDAEHEEHLRMIEAVTNWPRPFTVSEVCSFLGLAGYYRRFVKNFSRIATPLTQLTRKGAPFVWSKACEDSFQNLKQKLVTAPVLTVPDGSGSFVIYSDASKKVWVVF</sequence>
<comment type="caution">
    <text evidence="3">The sequence shown here is derived from an EMBL/GenBank/DDBJ whole genome shotgun (WGS) entry which is preliminary data.</text>
</comment>
<evidence type="ECO:0000259" key="1">
    <source>
        <dbReference type="Pfam" id="PF00078"/>
    </source>
</evidence>
<dbReference type="Pfam" id="PF00078">
    <property type="entry name" value="RVT_1"/>
    <property type="match status" value="1"/>
</dbReference>
<dbReference type="InterPro" id="IPR043502">
    <property type="entry name" value="DNA/RNA_pol_sf"/>
</dbReference>
<dbReference type="Proteomes" id="UP000321393">
    <property type="component" value="Unassembled WGS sequence"/>
</dbReference>
<accession>A0A5A7VP50</accession>
<dbReference type="SUPFAM" id="SSF56672">
    <property type="entry name" value="DNA/RNA polymerases"/>
    <property type="match status" value="1"/>
</dbReference>
<dbReference type="PANTHER" id="PTHR24559">
    <property type="entry name" value="TRANSPOSON TY3-I GAG-POL POLYPROTEIN"/>
    <property type="match status" value="1"/>
</dbReference>
<dbReference type="PANTHER" id="PTHR24559:SF444">
    <property type="entry name" value="REVERSE TRANSCRIPTASE DOMAIN-CONTAINING PROTEIN"/>
    <property type="match status" value="1"/>
</dbReference>
<evidence type="ECO:0000313" key="4">
    <source>
        <dbReference type="EMBL" id="TYK26296.1"/>
    </source>
</evidence>
<dbReference type="InterPro" id="IPR043128">
    <property type="entry name" value="Rev_trsase/Diguanyl_cyclase"/>
</dbReference>
<dbReference type="FunFam" id="3.30.70.270:FF:000020">
    <property type="entry name" value="Transposon Tf2-6 polyprotein-like Protein"/>
    <property type="match status" value="1"/>
</dbReference>
<protein>
    <submittedName>
        <fullName evidence="3">Ty3-gypsy retrotransposon protein</fullName>
    </submittedName>
</protein>
<feature type="domain" description="Reverse transcriptase" evidence="1">
    <location>
        <begin position="283"/>
        <end position="345"/>
    </location>
</feature>
<evidence type="ECO:0000259" key="2">
    <source>
        <dbReference type="Pfam" id="PF17919"/>
    </source>
</evidence>
<dbReference type="Gene3D" id="3.10.10.10">
    <property type="entry name" value="HIV Type 1 Reverse Transcriptase, subunit A, domain 1"/>
    <property type="match status" value="2"/>
</dbReference>
<dbReference type="InterPro" id="IPR053134">
    <property type="entry name" value="RNA-dir_DNA_polymerase"/>
</dbReference>
<dbReference type="EMBL" id="SSTE01000699">
    <property type="protein sequence ID" value="KAA0067059.1"/>
    <property type="molecule type" value="Genomic_DNA"/>
</dbReference>
<evidence type="ECO:0000313" key="5">
    <source>
        <dbReference type="Proteomes" id="UP000321393"/>
    </source>
</evidence>
<organism evidence="3 5">
    <name type="scientific">Cucumis melo var. makuwa</name>
    <name type="common">Oriental melon</name>
    <dbReference type="NCBI Taxonomy" id="1194695"/>
    <lineage>
        <taxon>Eukaryota</taxon>
        <taxon>Viridiplantae</taxon>
        <taxon>Streptophyta</taxon>
        <taxon>Embryophyta</taxon>
        <taxon>Tracheophyta</taxon>
        <taxon>Spermatophyta</taxon>
        <taxon>Magnoliopsida</taxon>
        <taxon>eudicotyledons</taxon>
        <taxon>Gunneridae</taxon>
        <taxon>Pentapetalae</taxon>
        <taxon>rosids</taxon>
        <taxon>fabids</taxon>
        <taxon>Cucurbitales</taxon>
        <taxon>Cucurbitaceae</taxon>
        <taxon>Benincaseae</taxon>
        <taxon>Cucumis</taxon>
    </lineage>
</organism>
<dbReference type="InterPro" id="IPR000477">
    <property type="entry name" value="RT_dom"/>
</dbReference>
<dbReference type="OrthoDB" id="784813at2759"/>
<reference evidence="5 6" key="1">
    <citation type="submission" date="2019-08" db="EMBL/GenBank/DDBJ databases">
        <title>Draft genome sequences of two oriental melons (Cucumis melo L. var makuwa).</title>
        <authorList>
            <person name="Kwon S.-Y."/>
        </authorList>
    </citation>
    <scope>NUCLEOTIDE SEQUENCE [LARGE SCALE GENOMIC DNA]</scope>
    <source>
        <strain evidence="6">cv. Chang Bougi</strain>
        <strain evidence="5">cv. SW 3</strain>
        <tissue evidence="3">Leaf</tissue>
    </source>
</reference>
<dbReference type="Pfam" id="PF08284">
    <property type="entry name" value="RVP_2"/>
    <property type="match status" value="1"/>
</dbReference>
<proteinExistence type="predicted"/>
<dbReference type="AlphaFoldDB" id="A0A5A7VP50"/>
<dbReference type="CDD" id="cd00303">
    <property type="entry name" value="retropepsin_like"/>
    <property type="match status" value="1"/>
</dbReference>
<dbReference type="Pfam" id="PF17919">
    <property type="entry name" value="RT_RNaseH_2"/>
    <property type="match status" value="1"/>
</dbReference>
<dbReference type="InterPro" id="IPR041577">
    <property type="entry name" value="RT_RNaseH_2"/>
</dbReference>
<dbReference type="CDD" id="cd01647">
    <property type="entry name" value="RT_LTR"/>
    <property type="match status" value="1"/>
</dbReference>